<gene>
    <name evidence="1" type="ORF">EG340_03280</name>
</gene>
<dbReference type="Proteomes" id="UP000269076">
    <property type="component" value="Chromosome"/>
</dbReference>
<proteinExistence type="predicted"/>
<organism evidence="1 2">
    <name type="scientific">Chryseobacterium indoltheticum</name>
    <dbReference type="NCBI Taxonomy" id="254"/>
    <lineage>
        <taxon>Bacteria</taxon>
        <taxon>Pseudomonadati</taxon>
        <taxon>Bacteroidota</taxon>
        <taxon>Flavobacteriia</taxon>
        <taxon>Flavobacteriales</taxon>
        <taxon>Weeksellaceae</taxon>
        <taxon>Chryseobacterium group</taxon>
        <taxon>Chryseobacterium</taxon>
    </lineage>
</organism>
<reference evidence="1 2" key="1">
    <citation type="submission" date="2018-11" db="EMBL/GenBank/DDBJ databases">
        <title>Proposal to divide the Flavobacteriaceae and reorganize its genera based on Amino Acid Identity values calculated from whole genome sequences.</title>
        <authorList>
            <person name="Nicholson A.C."/>
            <person name="Gulvik C.A."/>
            <person name="Whitney A.M."/>
            <person name="Humrighouse B.W."/>
            <person name="Bell M."/>
            <person name="Holmes B."/>
            <person name="Steigerwalt A."/>
            <person name="Villarma A."/>
            <person name="Sheth M."/>
            <person name="Batra D."/>
            <person name="Pryor J."/>
            <person name="Bernardet J.-F."/>
            <person name="Hugo C."/>
            <person name="Kampfer P."/>
            <person name="Newman J."/>
            <person name="Mcquiston J.R."/>
        </authorList>
    </citation>
    <scope>NUCLEOTIDE SEQUENCE [LARGE SCALE GENOMIC DNA]</scope>
    <source>
        <strain evidence="1 2">G0211</strain>
    </source>
</reference>
<name>A0A3G6MWC1_9FLAO</name>
<dbReference type="EMBL" id="CP033928">
    <property type="protein sequence ID" value="AZA60120.1"/>
    <property type="molecule type" value="Genomic_DNA"/>
</dbReference>
<sequence length="59" mass="6898">MYGADIMKESSNFYLKSNPDNRWSFKPKSGDQFAPKLSGQFDRIFHSYTISKEIAKYII</sequence>
<accession>A0A3G6MWC1</accession>
<evidence type="ECO:0000313" key="1">
    <source>
        <dbReference type="EMBL" id="AZA60120.1"/>
    </source>
</evidence>
<dbReference type="AlphaFoldDB" id="A0A3G6MWC1"/>
<protein>
    <submittedName>
        <fullName evidence="1">Uncharacterized protein</fullName>
    </submittedName>
</protein>
<evidence type="ECO:0000313" key="2">
    <source>
        <dbReference type="Proteomes" id="UP000269076"/>
    </source>
</evidence>